<keyword evidence="3" id="KW-0472">Membrane</keyword>
<name>A0A420DSC3_9RHOB</name>
<keyword evidence="3" id="KW-0812">Transmembrane</keyword>
<comment type="similarity">
    <text evidence="1">Belongs to the type III secretion exporter family.</text>
</comment>
<evidence type="ECO:0000313" key="5">
    <source>
        <dbReference type="Proteomes" id="UP000284407"/>
    </source>
</evidence>
<dbReference type="Proteomes" id="UP000284407">
    <property type="component" value="Unassembled WGS sequence"/>
</dbReference>
<dbReference type="GO" id="GO:0009306">
    <property type="term" value="P:protein secretion"/>
    <property type="evidence" value="ECO:0007669"/>
    <property type="project" value="InterPro"/>
</dbReference>
<dbReference type="Gene3D" id="3.40.1690.10">
    <property type="entry name" value="secretion proteins EscU"/>
    <property type="match status" value="1"/>
</dbReference>
<dbReference type="PANTHER" id="PTHR30531">
    <property type="entry name" value="FLAGELLAR BIOSYNTHETIC PROTEIN FLHB"/>
    <property type="match status" value="1"/>
</dbReference>
<reference evidence="4 5" key="1">
    <citation type="submission" date="2018-09" db="EMBL/GenBank/DDBJ databases">
        <title>Genomic Encyclopedia of Archaeal and Bacterial Type Strains, Phase II (KMG-II): from individual species to whole genera.</title>
        <authorList>
            <person name="Goeker M."/>
        </authorList>
    </citation>
    <scope>NUCLEOTIDE SEQUENCE [LARGE SCALE GENOMIC DNA]</scope>
    <source>
        <strain evidence="4 5">DSM 11458</strain>
    </source>
</reference>
<dbReference type="InterPro" id="IPR006135">
    <property type="entry name" value="T3SS_substrate_exporter"/>
</dbReference>
<dbReference type="RefSeq" id="WP_025064081.1">
    <property type="nucleotide sequence ID" value="NZ_RAQK01000001.1"/>
</dbReference>
<accession>A0A420DSC3</accession>
<gene>
    <name evidence="4" type="ORF">C8N30_1748</name>
</gene>
<evidence type="ECO:0000256" key="1">
    <source>
        <dbReference type="ARBA" id="ARBA00010690"/>
    </source>
</evidence>
<dbReference type="GO" id="GO:0005886">
    <property type="term" value="C:plasma membrane"/>
    <property type="evidence" value="ECO:0007669"/>
    <property type="project" value="TreeGrafter"/>
</dbReference>
<proteinExistence type="inferred from homology"/>
<keyword evidence="3" id="KW-1133">Transmembrane helix</keyword>
<dbReference type="AlphaFoldDB" id="A0A420DSC3"/>
<evidence type="ECO:0000256" key="2">
    <source>
        <dbReference type="SAM" id="MobiDB-lite"/>
    </source>
</evidence>
<evidence type="ECO:0000313" key="4">
    <source>
        <dbReference type="EMBL" id="RKE97155.1"/>
    </source>
</evidence>
<dbReference type="InterPro" id="IPR029025">
    <property type="entry name" value="T3SS_substrate_exporter_C"/>
</dbReference>
<sequence>MSDEDDADKSYDATPQKLSEARKKGDVAKSTDLLTAVSYLGLLIALLAAGTSGLSQVGTALMTLLDQSSNLAPLFFKRGEPVPAAAIMQSIAWGMAPIFALPTIGVILALFAQQAWVFAPSKLEPKLSRISIISNAKNKFGRDGIFEFLKSFVKLTIFSICLGVFIRVWLSEMIGVLQTNPQTAITLLFKICTEFLMVVAVVSGVIGGVDALWQHASHMRKNRMSRKELTDEAKNSEGDPHLKQERRQRALAASQNQMMKDVPSADVIIVNPTHYAVALKWSRLPGEAPICVAKGVDEIAATIRRIGAQAGVPIHSDPPTARALHAAVELGSQIRHDDYAPVAAAIRFAEEMRRRAKGKR</sequence>
<evidence type="ECO:0000256" key="3">
    <source>
        <dbReference type="SAM" id="Phobius"/>
    </source>
</evidence>
<feature type="compositionally biased region" description="Basic and acidic residues" evidence="2">
    <location>
        <begin position="225"/>
        <end position="244"/>
    </location>
</feature>
<dbReference type="PRINTS" id="PR00950">
    <property type="entry name" value="TYPE3IMSPROT"/>
</dbReference>
<organism evidence="4 5">
    <name type="scientific">Sulfitobacter guttiformis</name>
    <dbReference type="NCBI Taxonomy" id="74349"/>
    <lineage>
        <taxon>Bacteria</taxon>
        <taxon>Pseudomonadati</taxon>
        <taxon>Pseudomonadota</taxon>
        <taxon>Alphaproteobacteria</taxon>
        <taxon>Rhodobacterales</taxon>
        <taxon>Roseobacteraceae</taxon>
        <taxon>Sulfitobacter</taxon>
    </lineage>
</organism>
<feature type="transmembrane region" description="Helical" evidence="3">
    <location>
        <begin position="195"/>
        <end position="213"/>
    </location>
</feature>
<keyword evidence="4" id="KW-0282">Flagellum</keyword>
<dbReference type="STRING" id="1443111.Z949_3774"/>
<dbReference type="SUPFAM" id="SSF160544">
    <property type="entry name" value="EscU C-terminal domain-like"/>
    <property type="match status" value="1"/>
</dbReference>
<dbReference type="Pfam" id="PF01312">
    <property type="entry name" value="Bac_export_2"/>
    <property type="match status" value="1"/>
</dbReference>
<feature type="transmembrane region" description="Helical" evidence="3">
    <location>
        <begin position="33"/>
        <end position="54"/>
    </location>
</feature>
<keyword evidence="5" id="KW-1185">Reference proteome</keyword>
<keyword evidence="4" id="KW-0969">Cilium</keyword>
<feature type="transmembrane region" description="Helical" evidence="3">
    <location>
        <begin position="98"/>
        <end position="119"/>
    </location>
</feature>
<dbReference type="OrthoDB" id="9807950at2"/>
<dbReference type="EMBL" id="RAQK01000001">
    <property type="protein sequence ID" value="RKE97155.1"/>
    <property type="molecule type" value="Genomic_DNA"/>
</dbReference>
<keyword evidence="4" id="KW-0966">Cell projection</keyword>
<dbReference type="Gene3D" id="6.10.250.2080">
    <property type="match status" value="1"/>
</dbReference>
<dbReference type="PANTHER" id="PTHR30531:SF12">
    <property type="entry name" value="FLAGELLAR BIOSYNTHETIC PROTEIN FLHB"/>
    <property type="match status" value="1"/>
</dbReference>
<protein>
    <submittedName>
        <fullName evidence="4">Flagellar biosynthetic protein FlhB</fullName>
    </submittedName>
</protein>
<feature type="region of interest" description="Disordered" evidence="2">
    <location>
        <begin position="223"/>
        <end position="244"/>
    </location>
</feature>
<comment type="caution">
    <text evidence="4">The sequence shown here is derived from an EMBL/GenBank/DDBJ whole genome shotgun (WGS) entry which is preliminary data.</text>
</comment>
<feature type="transmembrane region" description="Helical" evidence="3">
    <location>
        <begin position="152"/>
        <end position="170"/>
    </location>
</feature>